<reference evidence="4 5" key="1">
    <citation type="submission" date="2017-07" db="EMBL/GenBank/DDBJ databases">
        <title>An improved, manually edited Actinidia chinensis var. chinensis (kiwifruit) genome highlights the challenges associated with draft genomes and gene prediction in plants.</title>
        <authorList>
            <person name="Pilkington S."/>
            <person name="Crowhurst R."/>
            <person name="Hilario E."/>
            <person name="Nardozza S."/>
            <person name="Fraser L."/>
            <person name="Peng Y."/>
            <person name="Gunaseelan K."/>
            <person name="Simpson R."/>
            <person name="Tahir J."/>
            <person name="Deroles S."/>
            <person name="Templeton K."/>
            <person name="Luo Z."/>
            <person name="Davy M."/>
            <person name="Cheng C."/>
            <person name="Mcneilage M."/>
            <person name="Scaglione D."/>
            <person name="Liu Y."/>
            <person name="Zhang Q."/>
            <person name="Datson P."/>
            <person name="De Silva N."/>
            <person name="Gardiner S."/>
            <person name="Bassett H."/>
            <person name="Chagne D."/>
            <person name="Mccallum J."/>
            <person name="Dzierzon H."/>
            <person name="Deng C."/>
            <person name="Wang Y.-Y."/>
            <person name="Barron N."/>
            <person name="Manako K."/>
            <person name="Bowen J."/>
            <person name="Foster T."/>
            <person name="Erridge Z."/>
            <person name="Tiffin H."/>
            <person name="Waite C."/>
            <person name="Davies K."/>
            <person name="Grierson E."/>
            <person name="Laing W."/>
            <person name="Kirk R."/>
            <person name="Chen X."/>
            <person name="Wood M."/>
            <person name="Montefiori M."/>
            <person name="Brummell D."/>
            <person name="Schwinn K."/>
            <person name="Catanach A."/>
            <person name="Fullerton C."/>
            <person name="Li D."/>
            <person name="Meiyalaghan S."/>
            <person name="Nieuwenhuizen N."/>
            <person name="Read N."/>
            <person name="Prakash R."/>
            <person name="Hunter D."/>
            <person name="Zhang H."/>
            <person name="Mckenzie M."/>
            <person name="Knabel M."/>
            <person name="Harris A."/>
            <person name="Allan A."/>
            <person name="Chen A."/>
            <person name="Janssen B."/>
            <person name="Plunkett B."/>
            <person name="Dwamena C."/>
            <person name="Voogd C."/>
            <person name="Leif D."/>
            <person name="Lafferty D."/>
            <person name="Souleyre E."/>
            <person name="Varkonyi-Gasic E."/>
            <person name="Gambi F."/>
            <person name="Hanley J."/>
            <person name="Yao J.-L."/>
            <person name="Cheung J."/>
            <person name="David K."/>
            <person name="Warren B."/>
            <person name="Marsh K."/>
            <person name="Snowden K."/>
            <person name="Lin-Wang K."/>
            <person name="Brian L."/>
            <person name="Martinez-Sanchez M."/>
            <person name="Wang M."/>
            <person name="Ileperuma N."/>
            <person name="Macnee N."/>
            <person name="Campin R."/>
            <person name="Mcatee P."/>
            <person name="Drummond R."/>
            <person name="Espley R."/>
            <person name="Ireland H."/>
            <person name="Wu R."/>
            <person name="Atkinson R."/>
            <person name="Karunairetnam S."/>
            <person name="Bulley S."/>
            <person name="Chunkath S."/>
            <person name="Hanley Z."/>
            <person name="Storey R."/>
            <person name="Thrimawithana A."/>
            <person name="Thomson S."/>
            <person name="David C."/>
            <person name="Testolin R."/>
        </authorList>
    </citation>
    <scope>NUCLEOTIDE SEQUENCE [LARGE SCALE GENOMIC DNA]</scope>
    <source>
        <strain evidence="5">cv. Red5</strain>
        <tissue evidence="4">Young leaf</tissue>
    </source>
</reference>
<dbReference type="InterPro" id="IPR045051">
    <property type="entry name" value="SBT"/>
</dbReference>
<dbReference type="GO" id="GO:0008233">
    <property type="term" value="F:peptidase activity"/>
    <property type="evidence" value="ECO:0007669"/>
    <property type="project" value="UniProtKB-KW"/>
</dbReference>
<keyword evidence="4" id="KW-0378">Hydrolase</keyword>
<proteinExistence type="inferred from homology"/>
<organism evidence="4 5">
    <name type="scientific">Actinidia chinensis var. chinensis</name>
    <name type="common">Chinese soft-hair kiwi</name>
    <dbReference type="NCBI Taxonomy" id="1590841"/>
    <lineage>
        <taxon>Eukaryota</taxon>
        <taxon>Viridiplantae</taxon>
        <taxon>Streptophyta</taxon>
        <taxon>Embryophyta</taxon>
        <taxon>Tracheophyta</taxon>
        <taxon>Spermatophyta</taxon>
        <taxon>Magnoliopsida</taxon>
        <taxon>eudicotyledons</taxon>
        <taxon>Gunneridae</taxon>
        <taxon>Pentapetalae</taxon>
        <taxon>asterids</taxon>
        <taxon>Ericales</taxon>
        <taxon>Actinidiaceae</taxon>
        <taxon>Actinidia</taxon>
    </lineage>
</organism>
<evidence type="ECO:0000313" key="5">
    <source>
        <dbReference type="Proteomes" id="UP000241394"/>
    </source>
</evidence>
<dbReference type="EMBL" id="NKQK01000019">
    <property type="protein sequence ID" value="PSS02706.1"/>
    <property type="molecule type" value="Genomic_DNA"/>
</dbReference>
<dbReference type="OMA" id="VWDELMP"/>
<reference evidence="5" key="2">
    <citation type="journal article" date="2018" name="BMC Genomics">
        <title>A manually annotated Actinidia chinensis var. chinensis (kiwifruit) genome highlights the challenges associated with draft genomes and gene prediction in plants.</title>
        <authorList>
            <person name="Pilkington S.M."/>
            <person name="Crowhurst R."/>
            <person name="Hilario E."/>
            <person name="Nardozza S."/>
            <person name="Fraser L."/>
            <person name="Peng Y."/>
            <person name="Gunaseelan K."/>
            <person name="Simpson R."/>
            <person name="Tahir J."/>
            <person name="Deroles S.C."/>
            <person name="Templeton K."/>
            <person name="Luo Z."/>
            <person name="Davy M."/>
            <person name="Cheng C."/>
            <person name="McNeilage M."/>
            <person name="Scaglione D."/>
            <person name="Liu Y."/>
            <person name="Zhang Q."/>
            <person name="Datson P."/>
            <person name="De Silva N."/>
            <person name="Gardiner S.E."/>
            <person name="Bassett H."/>
            <person name="Chagne D."/>
            <person name="McCallum J."/>
            <person name="Dzierzon H."/>
            <person name="Deng C."/>
            <person name="Wang Y.Y."/>
            <person name="Barron L."/>
            <person name="Manako K."/>
            <person name="Bowen J."/>
            <person name="Foster T.M."/>
            <person name="Erridge Z.A."/>
            <person name="Tiffin H."/>
            <person name="Waite C.N."/>
            <person name="Davies K.M."/>
            <person name="Grierson E.P."/>
            <person name="Laing W.A."/>
            <person name="Kirk R."/>
            <person name="Chen X."/>
            <person name="Wood M."/>
            <person name="Montefiori M."/>
            <person name="Brummell D.A."/>
            <person name="Schwinn K.E."/>
            <person name="Catanach A."/>
            <person name="Fullerton C."/>
            <person name="Li D."/>
            <person name="Meiyalaghan S."/>
            <person name="Nieuwenhuizen N."/>
            <person name="Read N."/>
            <person name="Prakash R."/>
            <person name="Hunter D."/>
            <person name="Zhang H."/>
            <person name="McKenzie M."/>
            <person name="Knabel M."/>
            <person name="Harris A."/>
            <person name="Allan A.C."/>
            <person name="Gleave A."/>
            <person name="Chen A."/>
            <person name="Janssen B.J."/>
            <person name="Plunkett B."/>
            <person name="Ampomah-Dwamena C."/>
            <person name="Voogd C."/>
            <person name="Leif D."/>
            <person name="Lafferty D."/>
            <person name="Souleyre E.J.F."/>
            <person name="Varkonyi-Gasic E."/>
            <person name="Gambi F."/>
            <person name="Hanley J."/>
            <person name="Yao J.L."/>
            <person name="Cheung J."/>
            <person name="David K.M."/>
            <person name="Warren B."/>
            <person name="Marsh K."/>
            <person name="Snowden K.C."/>
            <person name="Lin-Wang K."/>
            <person name="Brian L."/>
            <person name="Martinez-Sanchez M."/>
            <person name="Wang M."/>
            <person name="Ileperuma N."/>
            <person name="Macnee N."/>
            <person name="Campin R."/>
            <person name="McAtee P."/>
            <person name="Drummond R.S.M."/>
            <person name="Espley R.V."/>
            <person name="Ireland H.S."/>
            <person name="Wu R."/>
            <person name="Atkinson R.G."/>
            <person name="Karunairetnam S."/>
            <person name="Bulley S."/>
            <person name="Chunkath S."/>
            <person name="Hanley Z."/>
            <person name="Storey R."/>
            <person name="Thrimawithana A.H."/>
            <person name="Thomson S."/>
            <person name="David C."/>
            <person name="Testolin R."/>
            <person name="Huang H."/>
            <person name="Hellens R.P."/>
            <person name="Schaffer R.J."/>
        </authorList>
    </citation>
    <scope>NUCLEOTIDE SEQUENCE [LARGE SCALE GENOMIC DNA]</scope>
    <source>
        <strain evidence="5">cv. Red5</strain>
    </source>
</reference>
<dbReference type="AlphaFoldDB" id="A0A2R6Q614"/>
<evidence type="ECO:0000256" key="2">
    <source>
        <dbReference type="ARBA" id="ARBA00022729"/>
    </source>
</evidence>
<keyword evidence="5" id="KW-1185">Reference proteome</keyword>
<dbReference type="GO" id="GO:0006508">
    <property type="term" value="P:proteolysis"/>
    <property type="evidence" value="ECO:0007669"/>
    <property type="project" value="UniProtKB-KW"/>
</dbReference>
<dbReference type="InterPro" id="IPR041469">
    <property type="entry name" value="Subtilisin-like_FN3"/>
</dbReference>
<keyword evidence="4" id="KW-0645">Protease</keyword>
<comment type="similarity">
    <text evidence="1">Belongs to the peptidase S8 family.</text>
</comment>
<comment type="caution">
    <text evidence="4">The sequence shown here is derived from an EMBL/GenBank/DDBJ whole genome shotgun (WGS) entry which is preliminary data.</text>
</comment>
<name>A0A2R6Q614_ACTCC</name>
<dbReference type="Pfam" id="PF17766">
    <property type="entry name" value="fn3_6"/>
    <property type="match status" value="1"/>
</dbReference>
<feature type="domain" description="Subtilisin-like protease fibronectin type-III" evidence="3">
    <location>
        <begin position="67"/>
        <end position="170"/>
    </location>
</feature>
<dbReference type="OrthoDB" id="206201at2759"/>
<dbReference type="InParanoid" id="A0A2R6Q614"/>
<dbReference type="Gene3D" id="2.60.40.2310">
    <property type="match status" value="1"/>
</dbReference>
<accession>A0A2R6Q614</accession>
<dbReference type="PANTHER" id="PTHR10795">
    <property type="entry name" value="PROPROTEIN CONVERTASE SUBTILISIN/KEXIN"/>
    <property type="match status" value="1"/>
</dbReference>
<dbReference type="STRING" id="1590841.A0A2R6Q614"/>
<dbReference type="Gramene" id="PSS02706">
    <property type="protein sequence ID" value="PSS02706"/>
    <property type="gene ID" value="CEY00_Acc21117"/>
</dbReference>
<sequence length="175" mass="19157">MTTGVAETPLDYGARHIDPGKAMNPGLVYDIEARDYINYLCGMNYTTKQIKVITGRSHYSCDQASLDLNYPSVIILLNNTDTTSYTFKRVLTNVVNSQTVYHAVVKAPLGMKVVVEPPTIAFTGKYSKARFDVTVEVDIGDAGPTSDIVSYGYLIWNEVNGMHVVRSPIVAACAP</sequence>
<dbReference type="Proteomes" id="UP000241394">
    <property type="component" value="Chromosome LG19"/>
</dbReference>
<evidence type="ECO:0000259" key="3">
    <source>
        <dbReference type="Pfam" id="PF17766"/>
    </source>
</evidence>
<gene>
    <name evidence="4" type="ORF">CEY00_Acc21117</name>
</gene>
<protein>
    <submittedName>
        <fullName evidence="4">Subtilisin-like protease</fullName>
    </submittedName>
</protein>
<keyword evidence="2" id="KW-0732">Signal</keyword>
<evidence type="ECO:0000313" key="4">
    <source>
        <dbReference type="EMBL" id="PSS02706.1"/>
    </source>
</evidence>
<evidence type="ECO:0000256" key="1">
    <source>
        <dbReference type="ARBA" id="ARBA00011073"/>
    </source>
</evidence>